<dbReference type="GO" id="GO:0043168">
    <property type="term" value="F:anion binding"/>
    <property type="evidence" value="ECO:0007669"/>
    <property type="project" value="UniProtKB-ARBA"/>
</dbReference>
<dbReference type="EMBL" id="CP035704">
    <property type="protein sequence ID" value="QBB70570.1"/>
    <property type="molecule type" value="Genomic_DNA"/>
</dbReference>
<dbReference type="GO" id="GO:0032561">
    <property type="term" value="F:guanyl ribonucleotide binding"/>
    <property type="evidence" value="ECO:0007669"/>
    <property type="project" value="UniProtKB-ARBA"/>
</dbReference>
<dbReference type="PROSITE" id="PS00910">
    <property type="entry name" value="UPF0029"/>
    <property type="match status" value="1"/>
</dbReference>
<feature type="domain" description="Impact N-terminal" evidence="2">
    <location>
        <begin position="19"/>
        <end position="119"/>
    </location>
</feature>
<dbReference type="InterPro" id="IPR036956">
    <property type="entry name" value="Impact_N_sf"/>
</dbReference>
<reference evidence="4 5" key="1">
    <citation type="submission" date="2019-01" db="EMBL/GenBank/DDBJ databases">
        <title>Pseudolysobacter antarctica gen. nov., sp. nov., isolated from Fildes Peninsula, Antarctica.</title>
        <authorList>
            <person name="Wei Z."/>
            <person name="Peng F."/>
        </authorList>
    </citation>
    <scope>NUCLEOTIDE SEQUENCE [LARGE SCALE GENOMIC DNA]</scope>
    <source>
        <strain evidence="4 5">AQ6-296</strain>
    </source>
</reference>
<protein>
    <submittedName>
        <fullName evidence="4">YigZ family protein</fullName>
    </submittedName>
</protein>
<evidence type="ECO:0000256" key="1">
    <source>
        <dbReference type="ARBA" id="ARBA00007665"/>
    </source>
</evidence>
<proteinExistence type="inferred from homology"/>
<dbReference type="InterPro" id="IPR020569">
    <property type="entry name" value="UPF0029_Impact_CS"/>
</dbReference>
<dbReference type="InterPro" id="IPR015269">
    <property type="entry name" value="UPF0029_Impact_C"/>
</dbReference>
<dbReference type="Pfam" id="PF09186">
    <property type="entry name" value="DUF1949"/>
    <property type="match status" value="1"/>
</dbReference>
<dbReference type="InterPro" id="IPR023582">
    <property type="entry name" value="Impact"/>
</dbReference>
<dbReference type="OrthoDB" id="9813771at2"/>
<dbReference type="AlphaFoldDB" id="A0A411HJJ4"/>
<evidence type="ECO:0000313" key="5">
    <source>
        <dbReference type="Proteomes" id="UP000291562"/>
    </source>
</evidence>
<sequence>MSELRYTLVANATLLQEIKKSRFIAHAAHVSTPDAALAFLEQIRASDATHHCWAYRVGQQYRFNDDGEPSGTAGKPILAAIDGQQLDDVVVVIIRYFGGIKLGAGGLMRAYGGCAAECLRLAPKTAIVDKIEVMISCDFHALALIQSRLREMQVETFAEDFGSDGVRLHLQLPSERLDAVRNLLSDITRGRGTLRQL</sequence>
<dbReference type="InterPro" id="IPR035647">
    <property type="entry name" value="EFG_III/V"/>
</dbReference>
<evidence type="ECO:0000313" key="4">
    <source>
        <dbReference type="EMBL" id="QBB70570.1"/>
    </source>
</evidence>
<dbReference type="InterPro" id="IPR001498">
    <property type="entry name" value="Impact_N"/>
</dbReference>
<dbReference type="SUPFAM" id="SSF54980">
    <property type="entry name" value="EF-G C-terminal domain-like"/>
    <property type="match status" value="1"/>
</dbReference>
<dbReference type="InterPro" id="IPR020568">
    <property type="entry name" value="Ribosomal_Su5_D2-typ_SF"/>
</dbReference>
<dbReference type="GO" id="GO:0006446">
    <property type="term" value="P:regulation of translational initiation"/>
    <property type="evidence" value="ECO:0007669"/>
    <property type="project" value="TreeGrafter"/>
</dbReference>
<keyword evidence="5" id="KW-1185">Reference proteome</keyword>
<dbReference type="PANTHER" id="PTHR16301:SF20">
    <property type="entry name" value="IMPACT FAMILY MEMBER YIGZ"/>
    <property type="match status" value="1"/>
</dbReference>
<dbReference type="RefSeq" id="WP_129832828.1">
    <property type="nucleotide sequence ID" value="NZ_CP035704.1"/>
</dbReference>
<comment type="similarity">
    <text evidence="1">Belongs to the IMPACT family.</text>
</comment>
<dbReference type="Gene3D" id="3.30.230.30">
    <property type="entry name" value="Impact, N-terminal domain"/>
    <property type="match status" value="1"/>
</dbReference>
<name>A0A411HJJ4_9GAMM</name>
<evidence type="ECO:0000259" key="2">
    <source>
        <dbReference type="Pfam" id="PF01205"/>
    </source>
</evidence>
<dbReference type="SUPFAM" id="SSF54211">
    <property type="entry name" value="Ribosomal protein S5 domain 2-like"/>
    <property type="match status" value="1"/>
</dbReference>
<gene>
    <name evidence="4" type="ORF">ELE36_09440</name>
</gene>
<evidence type="ECO:0000259" key="3">
    <source>
        <dbReference type="Pfam" id="PF09186"/>
    </source>
</evidence>
<organism evidence="4 5">
    <name type="scientific">Pseudolysobacter antarcticus</name>
    <dbReference type="NCBI Taxonomy" id="2511995"/>
    <lineage>
        <taxon>Bacteria</taxon>
        <taxon>Pseudomonadati</taxon>
        <taxon>Pseudomonadota</taxon>
        <taxon>Gammaproteobacteria</taxon>
        <taxon>Lysobacterales</taxon>
        <taxon>Rhodanobacteraceae</taxon>
        <taxon>Pseudolysobacter</taxon>
    </lineage>
</organism>
<dbReference type="Pfam" id="PF01205">
    <property type="entry name" value="Impact_N"/>
    <property type="match status" value="1"/>
</dbReference>
<dbReference type="Gene3D" id="3.30.70.240">
    <property type="match status" value="1"/>
</dbReference>
<dbReference type="PANTHER" id="PTHR16301">
    <property type="entry name" value="IMPACT-RELATED"/>
    <property type="match status" value="1"/>
</dbReference>
<dbReference type="GO" id="GO:0005737">
    <property type="term" value="C:cytoplasm"/>
    <property type="evidence" value="ECO:0007669"/>
    <property type="project" value="TreeGrafter"/>
</dbReference>
<accession>A0A411HJJ4</accession>
<feature type="domain" description="UPF0029" evidence="3">
    <location>
        <begin position="135"/>
        <end position="191"/>
    </location>
</feature>
<dbReference type="KEGG" id="xbc:ELE36_09440"/>
<dbReference type="GO" id="GO:0017111">
    <property type="term" value="F:ribonucleoside triphosphate phosphatase activity"/>
    <property type="evidence" value="ECO:0007669"/>
    <property type="project" value="UniProtKB-ARBA"/>
</dbReference>
<dbReference type="Proteomes" id="UP000291562">
    <property type="component" value="Chromosome"/>
</dbReference>